<dbReference type="Proteomes" id="UP000002574">
    <property type="component" value="Chromosome"/>
</dbReference>
<evidence type="ECO:0000313" key="4">
    <source>
        <dbReference type="EMBL" id="BAI68513.1"/>
    </source>
</evidence>
<protein>
    <submittedName>
        <fullName evidence="4">ABC-type metal ion transport system periplasmic component/surface adhesin</fullName>
    </submittedName>
</protein>
<keyword evidence="3" id="KW-0732">Signal</keyword>
<keyword evidence="5" id="KW-1185">Reference proteome</keyword>
<dbReference type="STRING" id="608538.HTH_0046"/>
<dbReference type="SUPFAM" id="SSF53807">
    <property type="entry name" value="Helical backbone' metal receptor"/>
    <property type="match status" value="1"/>
</dbReference>
<dbReference type="PATRIC" id="fig|608538.5.peg.48"/>
<dbReference type="GO" id="GO:0046872">
    <property type="term" value="F:metal ion binding"/>
    <property type="evidence" value="ECO:0007669"/>
    <property type="project" value="InterPro"/>
</dbReference>
<dbReference type="OrthoDB" id="9810636at2"/>
<dbReference type="KEGG" id="hth:HTH_0046"/>
<dbReference type="InterPro" id="IPR006127">
    <property type="entry name" value="ZnuA-like"/>
</dbReference>
<sequence length="276" mass="31917">MLQLIFLMLSVLSLSFCGEIVATTYPVYYPLKYLVGEKHRLEVLVRSQADPHHYELTPKDAERLLGANLVMTLGLESWEWRLLKNLPKGKVVTLSEGINLLKRGSFPDPHVWLSPKEYRVVVRNIKDALVRWDPSQRAYYQERYSQYLQRLNSLDRKLESTLKTCSYRTLVSTHRAWDYLSRDYGIKTLSLSGVHAEEEPKPSEIKAIVQTVKREGLKYIFAEVGQDRKVADFIASQTGTRVLMLNSSLFPQLNSDDYFSIMERNLRALREGLGCR</sequence>
<dbReference type="Gene3D" id="3.40.50.1980">
    <property type="entry name" value="Nitrogenase molybdenum iron protein domain"/>
    <property type="match status" value="2"/>
</dbReference>
<dbReference type="EMBL" id="AP011112">
    <property type="protein sequence ID" value="BAI68513.1"/>
    <property type="molecule type" value="Genomic_DNA"/>
</dbReference>
<organism evidence="4 5">
    <name type="scientific">Hydrogenobacter thermophilus (strain DSM 6534 / IAM 12695 / TK-6)</name>
    <dbReference type="NCBI Taxonomy" id="608538"/>
    <lineage>
        <taxon>Bacteria</taxon>
        <taxon>Pseudomonadati</taxon>
        <taxon>Aquificota</taxon>
        <taxon>Aquificia</taxon>
        <taxon>Aquificales</taxon>
        <taxon>Aquificaceae</taxon>
        <taxon>Hydrogenobacter</taxon>
    </lineage>
</organism>
<dbReference type="PANTHER" id="PTHR42953:SF3">
    <property type="entry name" value="HIGH-AFFINITY ZINC UPTAKE SYSTEM PROTEIN ZNUA"/>
    <property type="match status" value="1"/>
</dbReference>
<name>D3DFB1_HYDTT</name>
<dbReference type="InterPro" id="IPR050492">
    <property type="entry name" value="Bact_metal-bind_prot9"/>
</dbReference>
<evidence type="ECO:0000256" key="1">
    <source>
        <dbReference type="ARBA" id="ARBA00011028"/>
    </source>
</evidence>
<reference evidence="4 5" key="1">
    <citation type="journal article" date="2010" name="J. Bacteriol.">
        <title>Complete genome sequence of the thermophilic, obligately chemolithoautotrophic hydrogen-oxidizing bacterium Hydrogenobacter thermophilus TK-6.</title>
        <authorList>
            <person name="Arai H."/>
            <person name="Kanbe H."/>
            <person name="Ishii M."/>
            <person name="Igarashi Y."/>
        </authorList>
    </citation>
    <scope>NUCLEOTIDE SEQUENCE [LARGE SCALE GENOMIC DNA]</scope>
    <source>
        <strain evidence="5">DSM 6534 / IAM 12695 / TK-6 [Tokyo]</strain>
    </source>
</reference>
<evidence type="ECO:0000313" key="5">
    <source>
        <dbReference type="Proteomes" id="UP000002574"/>
    </source>
</evidence>
<dbReference type="KEGG" id="hte:Hydth_0047"/>
<dbReference type="Pfam" id="PF01297">
    <property type="entry name" value="ZnuA"/>
    <property type="match status" value="1"/>
</dbReference>
<accession>D3DFB1</accession>
<dbReference type="PANTHER" id="PTHR42953">
    <property type="entry name" value="HIGH-AFFINITY ZINC UPTAKE SYSTEM PROTEIN ZNUA-RELATED"/>
    <property type="match status" value="1"/>
</dbReference>
<dbReference type="eggNOG" id="COG0803">
    <property type="taxonomic scope" value="Bacteria"/>
</dbReference>
<comment type="similarity">
    <text evidence="1">Belongs to the bacterial solute-binding protein 9 family.</text>
</comment>
<evidence type="ECO:0000256" key="2">
    <source>
        <dbReference type="ARBA" id="ARBA00022448"/>
    </source>
</evidence>
<dbReference type="GO" id="GO:0030001">
    <property type="term" value="P:metal ion transport"/>
    <property type="evidence" value="ECO:0007669"/>
    <property type="project" value="InterPro"/>
</dbReference>
<dbReference type="RefSeq" id="WP_012962696.1">
    <property type="nucleotide sequence ID" value="NC_013799.1"/>
</dbReference>
<evidence type="ECO:0000256" key="3">
    <source>
        <dbReference type="ARBA" id="ARBA00022729"/>
    </source>
</evidence>
<proteinExistence type="inferred from homology"/>
<keyword evidence="2" id="KW-0813">Transport</keyword>
<dbReference type="AlphaFoldDB" id="D3DFB1"/>
<gene>
    <name evidence="4" type="ordered locus">HTH_0046</name>
</gene>